<keyword evidence="1" id="KW-0472">Membrane</keyword>
<proteinExistence type="predicted"/>
<feature type="transmembrane region" description="Helical" evidence="1">
    <location>
        <begin position="12"/>
        <end position="33"/>
    </location>
</feature>
<evidence type="ECO:0000313" key="3">
    <source>
        <dbReference type="Proteomes" id="UP000215914"/>
    </source>
</evidence>
<reference evidence="2" key="1">
    <citation type="journal article" date="2017" name="Nature">
        <title>The sunflower genome provides insights into oil metabolism, flowering and Asterid evolution.</title>
        <authorList>
            <person name="Badouin H."/>
            <person name="Gouzy J."/>
            <person name="Grassa C.J."/>
            <person name="Murat F."/>
            <person name="Staton S.E."/>
            <person name="Cottret L."/>
            <person name="Lelandais-Briere C."/>
            <person name="Owens G.L."/>
            <person name="Carrere S."/>
            <person name="Mayjonade B."/>
            <person name="Legrand L."/>
            <person name="Gill N."/>
            <person name="Kane N.C."/>
            <person name="Bowers J.E."/>
            <person name="Hubner S."/>
            <person name="Bellec A."/>
            <person name="Berard A."/>
            <person name="Berges H."/>
            <person name="Blanchet N."/>
            <person name="Boniface M.C."/>
            <person name="Brunel D."/>
            <person name="Catrice O."/>
            <person name="Chaidir N."/>
            <person name="Claudel C."/>
            <person name="Donnadieu C."/>
            <person name="Faraut T."/>
            <person name="Fievet G."/>
            <person name="Helmstetter N."/>
            <person name="King M."/>
            <person name="Knapp S.J."/>
            <person name="Lai Z."/>
            <person name="Le Paslier M.C."/>
            <person name="Lippi Y."/>
            <person name="Lorenzon L."/>
            <person name="Mandel J.R."/>
            <person name="Marage G."/>
            <person name="Marchand G."/>
            <person name="Marquand E."/>
            <person name="Bret-Mestries E."/>
            <person name="Morien E."/>
            <person name="Nambeesan S."/>
            <person name="Nguyen T."/>
            <person name="Pegot-Espagnet P."/>
            <person name="Pouilly N."/>
            <person name="Raftis F."/>
            <person name="Sallet E."/>
            <person name="Schiex T."/>
            <person name="Thomas J."/>
            <person name="Vandecasteele C."/>
            <person name="Vares D."/>
            <person name="Vear F."/>
            <person name="Vautrin S."/>
            <person name="Crespi M."/>
            <person name="Mangin B."/>
            <person name="Burke J.M."/>
            <person name="Salse J."/>
            <person name="Munos S."/>
            <person name="Vincourt P."/>
            <person name="Rieseberg L.H."/>
            <person name="Langlade N.B."/>
        </authorList>
    </citation>
    <scope>NUCLEOTIDE SEQUENCE</scope>
    <source>
        <tissue evidence="2">Leaves</tissue>
    </source>
</reference>
<keyword evidence="1" id="KW-1133">Transmembrane helix</keyword>
<keyword evidence="1" id="KW-0812">Transmembrane</keyword>
<reference evidence="2" key="2">
    <citation type="submission" date="2020-06" db="EMBL/GenBank/DDBJ databases">
        <title>Helianthus annuus Genome sequencing and assembly Release 2.</title>
        <authorList>
            <person name="Gouzy J."/>
            <person name="Langlade N."/>
            <person name="Munos S."/>
        </authorList>
    </citation>
    <scope>NUCLEOTIDE SEQUENCE</scope>
    <source>
        <tissue evidence="2">Leaves</tissue>
    </source>
</reference>
<sequence>MITYLCFGTPFIWIWFGLIAITFTIHIVLYDWWLDPGQSRSQAVILRRWNLGV</sequence>
<keyword evidence="3" id="KW-1185">Reference proteome</keyword>
<comment type="caution">
    <text evidence="2">The sequence shown here is derived from an EMBL/GenBank/DDBJ whole genome shotgun (WGS) entry which is preliminary data.</text>
</comment>
<dbReference type="Gramene" id="mRNA:HanXRQr2_Chr04g0159451">
    <property type="protein sequence ID" value="CDS:HanXRQr2_Chr04g0159451.1"/>
    <property type="gene ID" value="HanXRQr2_Chr04g0159451"/>
</dbReference>
<organism evidence="2 3">
    <name type="scientific">Helianthus annuus</name>
    <name type="common">Common sunflower</name>
    <dbReference type="NCBI Taxonomy" id="4232"/>
    <lineage>
        <taxon>Eukaryota</taxon>
        <taxon>Viridiplantae</taxon>
        <taxon>Streptophyta</taxon>
        <taxon>Embryophyta</taxon>
        <taxon>Tracheophyta</taxon>
        <taxon>Spermatophyta</taxon>
        <taxon>Magnoliopsida</taxon>
        <taxon>eudicotyledons</taxon>
        <taxon>Gunneridae</taxon>
        <taxon>Pentapetalae</taxon>
        <taxon>asterids</taxon>
        <taxon>campanulids</taxon>
        <taxon>Asterales</taxon>
        <taxon>Asteraceae</taxon>
        <taxon>Asteroideae</taxon>
        <taxon>Heliantheae alliance</taxon>
        <taxon>Heliantheae</taxon>
        <taxon>Helianthus</taxon>
    </lineage>
</organism>
<dbReference type="AlphaFoldDB" id="A0A9K3J780"/>
<dbReference type="Proteomes" id="UP000215914">
    <property type="component" value="Unassembled WGS sequence"/>
</dbReference>
<dbReference type="EMBL" id="MNCJ02000319">
    <property type="protein sequence ID" value="KAF5809628.1"/>
    <property type="molecule type" value="Genomic_DNA"/>
</dbReference>
<accession>A0A9K3J780</accession>
<evidence type="ECO:0000256" key="1">
    <source>
        <dbReference type="SAM" id="Phobius"/>
    </source>
</evidence>
<gene>
    <name evidence="2" type="ORF">HanXRQr2_Chr04g0159451</name>
</gene>
<evidence type="ECO:0000313" key="2">
    <source>
        <dbReference type="EMBL" id="KAF5809628.1"/>
    </source>
</evidence>
<protein>
    <submittedName>
        <fullName evidence="2">Uncharacterized protein</fullName>
    </submittedName>
</protein>
<name>A0A9K3J780_HELAN</name>